<evidence type="ECO:0000256" key="4">
    <source>
        <dbReference type="ARBA" id="ARBA00022603"/>
    </source>
</evidence>
<evidence type="ECO:0000256" key="7">
    <source>
        <dbReference type="ARBA" id="ARBA00022884"/>
    </source>
</evidence>
<dbReference type="FunFam" id="3.30.70.1170:FF:000004">
    <property type="entry name" value="probable 28S rRNA (Cytosine-C(5))-methyltransferase isoform X2"/>
    <property type="match status" value="1"/>
</dbReference>
<evidence type="ECO:0000256" key="5">
    <source>
        <dbReference type="ARBA" id="ARBA00022679"/>
    </source>
</evidence>
<feature type="binding site" evidence="12">
    <location>
        <position position="274"/>
    </location>
    <ligand>
        <name>S-adenosyl-L-methionine</name>
        <dbReference type="ChEBI" id="CHEBI:59789"/>
    </ligand>
</feature>
<feature type="coiled-coil region" evidence="13">
    <location>
        <begin position="60"/>
        <end position="87"/>
    </location>
</feature>
<feature type="binding site" evidence="12">
    <location>
        <begin position="203"/>
        <end position="209"/>
    </location>
    <ligand>
        <name>S-adenosyl-L-methionine</name>
        <dbReference type="ChEBI" id="CHEBI:59789"/>
    </ligand>
</feature>
<dbReference type="InterPro" id="IPR023267">
    <property type="entry name" value="RCMT"/>
</dbReference>
<dbReference type="Gene3D" id="3.40.50.150">
    <property type="entry name" value="Vaccinia Virus protein VP39"/>
    <property type="match status" value="1"/>
</dbReference>
<dbReference type="EMBL" id="VXBZ01007380">
    <property type="protein sequence ID" value="NXP50833.1"/>
    <property type="molecule type" value="Genomic_DNA"/>
</dbReference>
<keyword evidence="3" id="KW-0597">Phosphoprotein</keyword>
<dbReference type="InterPro" id="IPR001678">
    <property type="entry name" value="MeTrfase_RsmB-F_NOP2_dom"/>
</dbReference>
<dbReference type="PRINTS" id="PR02008">
    <property type="entry name" value="RCMTFAMILY"/>
</dbReference>
<keyword evidence="17" id="KW-1185">Reference proteome</keyword>
<evidence type="ECO:0000256" key="3">
    <source>
        <dbReference type="ARBA" id="ARBA00022553"/>
    </source>
</evidence>
<evidence type="ECO:0000256" key="1">
    <source>
        <dbReference type="ARBA" id="ARBA00004604"/>
    </source>
</evidence>
<dbReference type="GO" id="GO:0070475">
    <property type="term" value="P:rRNA base methylation"/>
    <property type="evidence" value="ECO:0007669"/>
    <property type="project" value="TreeGrafter"/>
</dbReference>
<evidence type="ECO:0000256" key="2">
    <source>
        <dbReference type="ARBA" id="ARBA00022552"/>
    </source>
</evidence>
<dbReference type="Proteomes" id="UP000590868">
    <property type="component" value="Unassembled WGS sequence"/>
</dbReference>
<dbReference type="InterPro" id="IPR049561">
    <property type="entry name" value="NSUN5_7_fdxn-like"/>
</dbReference>
<dbReference type="AlphaFoldDB" id="A0A7L2AUR8"/>
<keyword evidence="6 12" id="KW-0949">S-adenosyl-L-methionine</keyword>
<dbReference type="InterPro" id="IPR048889">
    <property type="entry name" value="NSUN5_RCM1_N"/>
</dbReference>
<evidence type="ECO:0000256" key="12">
    <source>
        <dbReference type="PROSITE-ProRule" id="PRU01023"/>
    </source>
</evidence>
<keyword evidence="4 12" id="KW-0489">Methyltransferase</keyword>
<comment type="similarity">
    <text evidence="12">Belongs to the class I-like SAM-binding methyltransferase superfamily. RsmB/NOP family.</text>
</comment>
<keyword evidence="9" id="KW-0539">Nucleus</keyword>
<dbReference type="Pfam" id="PF21153">
    <property type="entry name" value="NSUN5_N"/>
    <property type="match status" value="1"/>
</dbReference>
<keyword evidence="13" id="KW-0175">Coiled coil</keyword>
<accession>A0A7L2AUR8</accession>
<evidence type="ECO:0000256" key="8">
    <source>
        <dbReference type="ARBA" id="ARBA00022990"/>
    </source>
</evidence>
<protein>
    <recommendedName>
        <fullName evidence="10">28S rRNA (cytosine-C(5))-methyltransferase</fullName>
    </recommendedName>
    <alternativeName>
        <fullName evidence="11">NOL1/NOP2/Sun domain family member 5</fullName>
    </alternativeName>
</protein>
<dbReference type="OrthoDB" id="435282at2759"/>
<dbReference type="GO" id="GO:0005730">
    <property type="term" value="C:nucleolus"/>
    <property type="evidence" value="ECO:0007669"/>
    <property type="project" value="UniProtKB-SubCell"/>
</dbReference>
<dbReference type="GO" id="GO:0003723">
    <property type="term" value="F:RNA binding"/>
    <property type="evidence" value="ECO:0007669"/>
    <property type="project" value="UniProtKB-UniRule"/>
</dbReference>
<dbReference type="Pfam" id="PF21148">
    <property type="entry name" value="NSUN5_fdxn-like"/>
    <property type="match status" value="1"/>
</dbReference>
<evidence type="ECO:0000259" key="15">
    <source>
        <dbReference type="PROSITE" id="PS51686"/>
    </source>
</evidence>
<dbReference type="Gene3D" id="3.30.70.1170">
    <property type="entry name" value="Sun protein, domain 3"/>
    <property type="match status" value="1"/>
</dbReference>
<feature type="domain" description="SAM-dependent MTase RsmB/NOP-type" evidence="15">
    <location>
        <begin position="95"/>
        <end position="392"/>
    </location>
</feature>
<keyword evidence="8" id="KW-0007">Acetylation</keyword>
<reference evidence="16 17" key="1">
    <citation type="submission" date="2019-09" db="EMBL/GenBank/DDBJ databases">
        <title>Bird 10,000 Genomes (B10K) Project - Family phase.</title>
        <authorList>
            <person name="Zhang G."/>
        </authorList>
    </citation>
    <scope>NUCLEOTIDE SEQUENCE [LARGE SCALE GENOMIC DNA]</scope>
    <source>
        <strain evidence="16">B10K-DU-001-55</strain>
        <tissue evidence="16">Muscle</tissue>
    </source>
</reference>
<gene>
    <name evidence="16" type="primary">Nsun5</name>
    <name evidence="16" type="ORF">HELFUL_R05145</name>
</gene>
<evidence type="ECO:0000256" key="9">
    <source>
        <dbReference type="ARBA" id="ARBA00023242"/>
    </source>
</evidence>
<keyword evidence="7 12" id="KW-0694">RNA-binding</keyword>
<dbReference type="InterPro" id="IPR049560">
    <property type="entry name" value="MeTrfase_RsmB-F_NOP2_cat"/>
</dbReference>
<comment type="subcellular location">
    <subcellularLocation>
        <location evidence="1">Nucleus</location>
        <location evidence="1">Nucleolus</location>
    </subcellularLocation>
</comment>
<proteinExistence type="inferred from homology"/>
<evidence type="ECO:0000256" key="11">
    <source>
        <dbReference type="ARBA" id="ARBA00076890"/>
    </source>
</evidence>
<dbReference type="PANTHER" id="PTHR22807:SF4">
    <property type="entry name" value="28S RRNA (CYTOSINE-C(5))-METHYLTRANSFERASE"/>
    <property type="match status" value="1"/>
</dbReference>
<evidence type="ECO:0000313" key="16">
    <source>
        <dbReference type="EMBL" id="NXP50833.1"/>
    </source>
</evidence>
<dbReference type="PANTHER" id="PTHR22807">
    <property type="entry name" value="NOP2 YEAST -RELATED NOL1/NOP2/FMU SUN DOMAIN-CONTAINING"/>
    <property type="match status" value="1"/>
</dbReference>
<feature type="binding site" evidence="12">
    <location>
        <position position="254"/>
    </location>
    <ligand>
        <name>S-adenosyl-L-methionine</name>
        <dbReference type="ChEBI" id="CHEBI:59789"/>
    </ligand>
</feature>
<sequence length="429" mass="47013">HARQLYALVAETLRYSAVLEKLLAGAALLQAEKKLSPQLAKVLVYDLLFGKGLKCGGRWKALARRHRTRLEAELARLKVRHKVSRNEDLLAPAQAASPGASQVPRYVRVNTLKTCVDDVIDFFKRQGYSYLGKAASVEELRALSGKKFLLDLHLPELLVFPPQTDFHDNLLYTSGHIILQDKASCLPAFLLGPSAGSHVIDACAAPGNKTSHLAAILKNKGQIFAFDVDAKRLATMNTMLMRAGVTGFQLAQQDFLTVDTGDPKYSKVAYILLDPSCSGSGMVTRMLREEAAPSAKRLQALASFQCKVLSHALSFPAVQRLVYSTCSLHQEENEDVVHTVLQEWGSAFRLANAFPSWPCRGLAAFPGAECCLRASPADTLTHGFFVAVLERRSEGVPAPRFLPAAAEKSPQCGKETQPQPAPKKRKKQR</sequence>
<evidence type="ECO:0000313" key="17">
    <source>
        <dbReference type="Proteomes" id="UP000590868"/>
    </source>
</evidence>
<feature type="non-terminal residue" evidence="16">
    <location>
        <position position="1"/>
    </location>
</feature>
<feature type="non-terminal residue" evidence="16">
    <location>
        <position position="429"/>
    </location>
</feature>
<dbReference type="PROSITE" id="PS51686">
    <property type="entry name" value="SAM_MT_RSMB_NOP"/>
    <property type="match status" value="1"/>
</dbReference>
<organism evidence="16 17">
    <name type="scientific">Heliornis fulica</name>
    <name type="common">sungrebe</name>
    <dbReference type="NCBI Taxonomy" id="54369"/>
    <lineage>
        <taxon>Eukaryota</taxon>
        <taxon>Metazoa</taxon>
        <taxon>Chordata</taxon>
        <taxon>Craniata</taxon>
        <taxon>Vertebrata</taxon>
        <taxon>Euteleostomi</taxon>
        <taxon>Archelosauria</taxon>
        <taxon>Archosauria</taxon>
        <taxon>Dinosauria</taxon>
        <taxon>Saurischia</taxon>
        <taxon>Theropoda</taxon>
        <taxon>Coelurosauria</taxon>
        <taxon>Aves</taxon>
        <taxon>Neognathae</taxon>
        <taxon>Neoaves</taxon>
        <taxon>Gruiformes</taxon>
        <taxon>Heliornithidae</taxon>
        <taxon>Heliornis</taxon>
    </lineage>
</organism>
<dbReference type="FunFam" id="3.40.50.150:FF:000139">
    <property type="entry name" value="probable 28S rRNA (Cytosine-C(5))-methyltransferase isoform X2"/>
    <property type="match status" value="1"/>
</dbReference>
<evidence type="ECO:0000256" key="14">
    <source>
        <dbReference type="SAM" id="MobiDB-lite"/>
    </source>
</evidence>
<dbReference type="SUPFAM" id="SSF53335">
    <property type="entry name" value="S-adenosyl-L-methionine-dependent methyltransferases"/>
    <property type="match status" value="1"/>
</dbReference>
<name>A0A7L2AUR8_9GRUI</name>
<evidence type="ECO:0000256" key="10">
    <source>
        <dbReference type="ARBA" id="ARBA00069641"/>
    </source>
</evidence>
<dbReference type="InterPro" id="IPR029063">
    <property type="entry name" value="SAM-dependent_MTases_sf"/>
</dbReference>
<feature type="active site" description="Nucleophile" evidence="12">
    <location>
        <position position="326"/>
    </location>
</feature>
<evidence type="ECO:0000256" key="13">
    <source>
        <dbReference type="SAM" id="Coils"/>
    </source>
</evidence>
<comment type="caution">
    <text evidence="16">The sequence shown here is derived from an EMBL/GenBank/DDBJ whole genome shotgun (WGS) entry which is preliminary data.</text>
</comment>
<evidence type="ECO:0000256" key="6">
    <source>
        <dbReference type="ARBA" id="ARBA00022691"/>
    </source>
</evidence>
<dbReference type="GO" id="GO:0009383">
    <property type="term" value="F:rRNA (cytosine-C5-)-methyltransferase activity"/>
    <property type="evidence" value="ECO:0007669"/>
    <property type="project" value="UniProtKB-ARBA"/>
</dbReference>
<keyword evidence="2" id="KW-0698">rRNA processing</keyword>
<feature type="region of interest" description="Disordered" evidence="14">
    <location>
        <begin position="404"/>
        <end position="429"/>
    </location>
</feature>
<feature type="binding site" evidence="12">
    <location>
        <position position="227"/>
    </location>
    <ligand>
        <name>S-adenosyl-L-methionine</name>
        <dbReference type="ChEBI" id="CHEBI:59789"/>
    </ligand>
</feature>
<dbReference type="Pfam" id="PF01189">
    <property type="entry name" value="Methyltr_RsmB-F"/>
    <property type="match status" value="1"/>
</dbReference>
<keyword evidence="5 12" id="KW-0808">Transferase</keyword>